<keyword evidence="2 4" id="KW-0496">Mitochondrion</keyword>
<dbReference type="SUPFAM" id="SSF109910">
    <property type="entry name" value="YgfY-like"/>
    <property type="match status" value="1"/>
</dbReference>
<dbReference type="AlphaFoldDB" id="A0A5J5EXQ6"/>
<dbReference type="Proteomes" id="UP000326924">
    <property type="component" value="Unassembled WGS sequence"/>
</dbReference>
<evidence type="ECO:0000256" key="5">
    <source>
        <dbReference type="SAM" id="MobiDB-lite"/>
    </source>
</evidence>
<organism evidence="6 7">
    <name type="scientific">Sphaerosporella brunnea</name>
    <dbReference type="NCBI Taxonomy" id="1250544"/>
    <lineage>
        <taxon>Eukaryota</taxon>
        <taxon>Fungi</taxon>
        <taxon>Dikarya</taxon>
        <taxon>Ascomycota</taxon>
        <taxon>Pezizomycotina</taxon>
        <taxon>Pezizomycetes</taxon>
        <taxon>Pezizales</taxon>
        <taxon>Pyronemataceae</taxon>
        <taxon>Sphaerosporella</taxon>
    </lineage>
</organism>
<dbReference type="Pfam" id="PF03937">
    <property type="entry name" value="Sdh5"/>
    <property type="match status" value="1"/>
</dbReference>
<gene>
    <name evidence="6" type="ORF">FN846DRAFT_778111</name>
</gene>
<protein>
    <recommendedName>
        <fullName evidence="4">Succinate dehydrogenase assembly factor 2, mitochondrial</fullName>
        <shortName evidence="4">SDH assembly factor 2</shortName>
        <shortName evidence="4">SDHAF2</shortName>
    </recommendedName>
</protein>
<comment type="subunit">
    <text evidence="4">Interacts with the flavoprotein subunit within the SDH catalytic dimer.</text>
</comment>
<feature type="region of interest" description="Disordered" evidence="5">
    <location>
        <begin position="52"/>
        <end position="98"/>
    </location>
</feature>
<dbReference type="PANTHER" id="PTHR12469:SF2">
    <property type="entry name" value="SUCCINATE DEHYDROGENASE ASSEMBLY FACTOR 2, MITOCHONDRIAL"/>
    <property type="match status" value="1"/>
</dbReference>
<feature type="compositionally biased region" description="Basic and acidic residues" evidence="5">
    <location>
        <begin position="226"/>
        <end position="260"/>
    </location>
</feature>
<comment type="similarity">
    <text evidence="4">Belongs to the SDHAF2 family.</text>
</comment>
<keyword evidence="3 4" id="KW-0143">Chaperone</keyword>
<dbReference type="HAMAP" id="MF_03057">
    <property type="entry name" value="SDHAF2"/>
    <property type="match status" value="1"/>
</dbReference>
<sequence length="274" mass="30711">MFRRPCLRALSRRPPLLRTYADKPLPTNDPAQFRSQKFPSNTAAYRESQLNKPLNPALHPTDRATTAAPHVGAHNAPPDQLTSSAPTAPGLGGSFGDTAHELGVGEIVEGKFRVEPLRRTGEDDTTMRARLLYQSRKRGILETDLLLSTFAHENLENMSRDQLEAYDRFLDENDWDIYYWATQTPGQEGGVREVEEQGKKEEAEGMGGATEFGGTVPGEWAQTVGRKREPYRPPPSRWRDSEILKMVRKHVDVRKGREAKGTTQGGLGRMPDFE</sequence>
<keyword evidence="7" id="KW-1185">Reference proteome</keyword>
<evidence type="ECO:0000256" key="3">
    <source>
        <dbReference type="ARBA" id="ARBA00023186"/>
    </source>
</evidence>
<proteinExistence type="inferred from homology"/>
<dbReference type="GO" id="GO:0006121">
    <property type="term" value="P:mitochondrial electron transport, succinate to ubiquinone"/>
    <property type="evidence" value="ECO:0007669"/>
    <property type="project" value="UniProtKB-UniRule"/>
</dbReference>
<dbReference type="InterPro" id="IPR005631">
    <property type="entry name" value="SDH"/>
</dbReference>
<dbReference type="GO" id="GO:0006099">
    <property type="term" value="P:tricarboxylic acid cycle"/>
    <property type="evidence" value="ECO:0007669"/>
    <property type="project" value="TreeGrafter"/>
</dbReference>
<dbReference type="OrthoDB" id="284292at2759"/>
<accession>A0A5J5EXQ6</accession>
<comment type="function">
    <text evidence="4">Plays an essential role in the assembly of succinate dehydrogenase (SDH), an enzyme complex (also referred to as respiratory complex II) that is a component of both the tricarboxylic acid (TCA) cycle and the mitochondrial electron transport chain, and which couples the oxidation of succinate to fumarate with the reduction of ubiquinone (coenzyme Q) to ubiquinol. Required for flavinylation (covalent attachment of FAD) of the flavoprotein subunit of the SDH catalytic dimer.</text>
</comment>
<dbReference type="GO" id="GO:0005759">
    <property type="term" value="C:mitochondrial matrix"/>
    <property type="evidence" value="ECO:0007669"/>
    <property type="project" value="UniProtKB-SubCell"/>
</dbReference>
<dbReference type="FunFam" id="1.10.150.250:FF:000002">
    <property type="entry name" value="Succinate dehydrogenase assembly factor 2, mitochondrial"/>
    <property type="match status" value="1"/>
</dbReference>
<dbReference type="GO" id="GO:0034553">
    <property type="term" value="P:mitochondrial respiratory chain complex II assembly"/>
    <property type="evidence" value="ECO:0007669"/>
    <property type="project" value="TreeGrafter"/>
</dbReference>
<comment type="subcellular location">
    <subcellularLocation>
        <location evidence="1 4">Mitochondrion matrix</location>
    </subcellularLocation>
</comment>
<name>A0A5J5EXQ6_9PEZI</name>
<evidence type="ECO:0000313" key="6">
    <source>
        <dbReference type="EMBL" id="KAA8906729.1"/>
    </source>
</evidence>
<dbReference type="InterPro" id="IPR028882">
    <property type="entry name" value="SDHAF2"/>
</dbReference>
<feature type="region of interest" description="Disordered" evidence="5">
    <location>
        <begin position="202"/>
        <end position="274"/>
    </location>
</feature>
<comment type="caution">
    <text evidence="6">The sequence shown here is derived from an EMBL/GenBank/DDBJ whole genome shotgun (WGS) entry which is preliminary data.</text>
</comment>
<dbReference type="PANTHER" id="PTHR12469">
    <property type="entry name" value="PROTEIN EMI5 HOMOLOG, MITOCHONDRIAL"/>
    <property type="match status" value="1"/>
</dbReference>
<dbReference type="Gene3D" id="1.10.150.250">
    <property type="entry name" value="Flavinator of succinate dehydrogenase"/>
    <property type="match status" value="1"/>
</dbReference>
<dbReference type="InParanoid" id="A0A5J5EXQ6"/>
<evidence type="ECO:0000256" key="1">
    <source>
        <dbReference type="ARBA" id="ARBA00004305"/>
    </source>
</evidence>
<evidence type="ECO:0000256" key="4">
    <source>
        <dbReference type="HAMAP-Rule" id="MF_03057"/>
    </source>
</evidence>
<evidence type="ECO:0000256" key="2">
    <source>
        <dbReference type="ARBA" id="ARBA00023128"/>
    </source>
</evidence>
<dbReference type="InterPro" id="IPR036714">
    <property type="entry name" value="SDH_sf"/>
</dbReference>
<reference evidence="6 7" key="1">
    <citation type="submission" date="2019-09" db="EMBL/GenBank/DDBJ databases">
        <title>Draft genome of the ectomycorrhizal ascomycete Sphaerosporella brunnea.</title>
        <authorList>
            <consortium name="DOE Joint Genome Institute"/>
            <person name="Benucci G.M."/>
            <person name="Marozzi G."/>
            <person name="Antonielli L."/>
            <person name="Sanchez S."/>
            <person name="Marco P."/>
            <person name="Wang X."/>
            <person name="Falini L.B."/>
            <person name="Barry K."/>
            <person name="Haridas S."/>
            <person name="Lipzen A."/>
            <person name="Labutti K."/>
            <person name="Grigoriev I.V."/>
            <person name="Murat C."/>
            <person name="Martin F."/>
            <person name="Albertini E."/>
            <person name="Donnini D."/>
            <person name="Bonito G."/>
        </authorList>
    </citation>
    <scope>NUCLEOTIDE SEQUENCE [LARGE SCALE GENOMIC DNA]</scope>
    <source>
        <strain evidence="6 7">Sb_GMNB300</strain>
    </source>
</reference>
<dbReference type="EMBL" id="VXIS01000086">
    <property type="protein sequence ID" value="KAA8906729.1"/>
    <property type="molecule type" value="Genomic_DNA"/>
</dbReference>
<evidence type="ECO:0000313" key="7">
    <source>
        <dbReference type="Proteomes" id="UP000326924"/>
    </source>
</evidence>